<evidence type="ECO:0000313" key="1">
    <source>
        <dbReference type="EMBL" id="MFL9845126.1"/>
    </source>
</evidence>
<name>A0ABW8YXR4_9FLAO</name>
<comment type="caution">
    <text evidence="1">The sequence shown here is derived from an EMBL/GenBank/DDBJ whole genome shotgun (WGS) entry which is preliminary data.</text>
</comment>
<gene>
    <name evidence="1" type="ORF">ABS766_11915</name>
</gene>
<keyword evidence="2" id="KW-1185">Reference proteome</keyword>
<sequence>MAVITTFQEPAKDIFAFLNASPHLFIGSKLPAALAVRFNVSESAFSLLLHQYREGARYGYN</sequence>
<reference evidence="1 2" key="1">
    <citation type="submission" date="2024-06" db="EMBL/GenBank/DDBJ databases">
        <authorList>
            <person name="Kaempfer P."/>
            <person name="Viver T."/>
        </authorList>
    </citation>
    <scope>NUCLEOTIDE SEQUENCE [LARGE SCALE GENOMIC DNA]</scope>
    <source>
        <strain evidence="1 2">ST-119</strain>
    </source>
</reference>
<evidence type="ECO:0000313" key="2">
    <source>
        <dbReference type="Proteomes" id="UP001629156"/>
    </source>
</evidence>
<proteinExistence type="predicted"/>
<organism evidence="1 2">
    <name type="scientific">Flavobacterium rhizosphaerae</name>
    <dbReference type="NCBI Taxonomy" id="3163298"/>
    <lineage>
        <taxon>Bacteria</taxon>
        <taxon>Pseudomonadati</taxon>
        <taxon>Bacteroidota</taxon>
        <taxon>Flavobacteriia</taxon>
        <taxon>Flavobacteriales</taxon>
        <taxon>Flavobacteriaceae</taxon>
        <taxon>Flavobacterium</taxon>
    </lineage>
</organism>
<dbReference type="RefSeq" id="WP_408085394.1">
    <property type="nucleotide sequence ID" value="NZ_JBELPZ010000012.1"/>
</dbReference>
<accession>A0ABW8YXR4</accession>
<dbReference type="EMBL" id="JBELPZ010000012">
    <property type="protein sequence ID" value="MFL9845126.1"/>
    <property type="molecule type" value="Genomic_DNA"/>
</dbReference>
<protein>
    <submittedName>
        <fullName evidence="1">Uncharacterized protein</fullName>
    </submittedName>
</protein>
<dbReference type="Proteomes" id="UP001629156">
    <property type="component" value="Unassembled WGS sequence"/>
</dbReference>